<protein>
    <recommendedName>
        <fullName evidence="9">Protein Wnt</fullName>
    </recommendedName>
</protein>
<evidence type="ECO:0000256" key="9">
    <source>
        <dbReference type="RuleBase" id="RU003500"/>
    </source>
</evidence>
<dbReference type="InterPro" id="IPR005817">
    <property type="entry name" value="Wnt"/>
</dbReference>
<comment type="subcellular location">
    <subcellularLocation>
        <location evidence="1 9">Secreted</location>
        <location evidence="1 9">Extracellular space</location>
        <location evidence="1 9">Extracellular matrix</location>
    </subcellularLocation>
</comment>
<dbReference type="GO" id="GO:0005125">
    <property type="term" value="F:cytokine activity"/>
    <property type="evidence" value="ECO:0007669"/>
    <property type="project" value="TreeGrafter"/>
</dbReference>
<evidence type="ECO:0000256" key="3">
    <source>
        <dbReference type="ARBA" id="ARBA00022473"/>
    </source>
</evidence>
<evidence type="ECO:0000256" key="10">
    <source>
        <dbReference type="SAM" id="SignalP"/>
    </source>
</evidence>
<evidence type="ECO:0000256" key="1">
    <source>
        <dbReference type="ARBA" id="ARBA00004498"/>
    </source>
</evidence>
<comment type="function">
    <text evidence="9">Ligand for members of the frizzled family of seven transmembrane receptors.</text>
</comment>
<dbReference type="AlphaFoldDB" id="A0A175BVP9"/>
<organism evidence="11">
    <name type="scientific">Halisarca dujardinii</name>
    <name type="common">Dujardin's slime sponge</name>
    <dbReference type="NCBI Taxonomy" id="2583056"/>
    <lineage>
        <taxon>Eukaryota</taxon>
        <taxon>Metazoa</taxon>
        <taxon>Porifera</taxon>
        <taxon>Demospongiae</taxon>
        <taxon>Verongimorpha</taxon>
        <taxon>Chondrillida</taxon>
        <taxon>Halisarcidae</taxon>
        <taxon>Halisarca</taxon>
    </lineage>
</organism>
<evidence type="ECO:0000256" key="2">
    <source>
        <dbReference type="ARBA" id="ARBA00005683"/>
    </source>
</evidence>
<feature type="chain" id="PRO_5008039456" description="Protein Wnt" evidence="10">
    <location>
        <begin position="30"/>
        <end position="380"/>
    </location>
</feature>
<accession>A0A175BVP9</accession>
<evidence type="ECO:0000256" key="8">
    <source>
        <dbReference type="ARBA" id="ARBA00023288"/>
    </source>
</evidence>
<dbReference type="PANTHER" id="PTHR12027">
    <property type="entry name" value="WNT RELATED"/>
    <property type="match status" value="1"/>
</dbReference>
<dbReference type="GO" id="GO:0005109">
    <property type="term" value="F:frizzled binding"/>
    <property type="evidence" value="ECO:0007669"/>
    <property type="project" value="TreeGrafter"/>
</dbReference>
<keyword evidence="10" id="KW-0732">Signal</keyword>
<sequence>MKSFLTEVNCRHILMVCSYLFVCFTANSCSNMCSNDLHEVLLSVNPKLVSRSGSLVERGFKNCFEFNGVLTQNQLNMCTRDPDYLSCFALGMRRAVQWCGRVFNQSKWNCSHAVRQLVFGNFVHTMSVRERAAVVSMVSGAVMHDLTTCCREKKLVDCSCNFSLPGIIQQSFVEGKLVAVYGGCSDHLATPKARTMTLLKMDPRSTSSSSEKENCTSADVHNAHVGVQMASQTKIHCHCHGLTASCNVKTCKHRMLPYTEVASSMLMKYEGAVKVVSSPDGLLKPLNPNADPPTDMDLIYFTDSPDLCAINATMDVPGTKDRKCDPNTQGTGSCSQLCCSRGFYTKTRETNVYYTDFDTTTFRIVQKLLRTDTVREHFCN</sequence>
<keyword evidence="6 9" id="KW-0879">Wnt signaling pathway</keyword>
<evidence type="ECO:0000256" key="5">
    <source>
        <dbReference type="ARBA" id="ARBA00022530"/>
    </source>
</evidence>
<dbReference type="GO" id="GO:0045165">
    <property type="term" value="P:cell fate commitment"/>
    <property type="evidence" value="ECO:0007669"/>
    <property type="project" value="TreeGrafter"/>
</dbReference>
<dbReference type="EMBL" id="HADA01000003">
    <property type="protein sequence ID" value="CUW00358.1"/>
    <property type="molecule type" value="Transcribed_RNA"/>
</dbReference>
<evidence type="ECO:0000313" key="11">
    <source>
        <dbReference type="EMBL" id="CUW00358.1"/>
    </source>
</evidence>
<dbReference type="SMART" id="SM00097">
    <property type="entry name" value="WNT1"/>
    <property type="match status" value="1"/>
</dbReference>
<gene>
    <name evidence="11" type="primary">WntF</name>
</gene>
<keyword evidence="5" id="KW-0272">Extracellular matrix</keyword>
<feature type="signal peptide" evidence="10">
    <location>
        <begin position="1"/>
        <end position="29"/>
    </location>
</feature>
<evidence type="ECO:0000256" key="6">
    <source>
        <dbReference type="ARBA" id="ARBA00022687"/>
    </source>
</evidence>
<keyword evidence="7" id="KW-1015">Disulfide bond</keyword>
<dbReference type="PRINTS" id="PR01349">
    <property type="entry name" value="WNTPROTEIN"/>
</dbReference>
<dbReference type="GO" id="GO:0005615">
    <property type="term" value="C:extracellular space"/>
    <property type="evidence" value="ECO:0007669"/>
    <property type="project" value="TreeGrafter"/>
</dbReference>
<name>A0A175BVP9_HALDU</name>
<dbReference type="Pfam" id="PF00110">
    <property type="entry name" value="wnt"/>
    <property type="match status" value="1"/>
</dbReference>
<keyword evidence="4" id="KW-0964">Secreted</keyword>
<reference evidence="11" key="1">
    <citation type="submission" date="2015-12" db="EMBL/GenBank/DDBJ databases">
        <title>Surprisingly rich repertoire of Wnt genes in the demosponge Halisarca dujardini.</title>
        <authorList>
            <person name="Borisenko I."/>
            <person name="Adamski M."/>
            <person name="Ereskovsky A."/>
            <person name="Adamska M."/>
        </authorList>
    </citation>
    <scope>NUCLEOTIDE SEQUENCE</scope>
</reference>
<evidence type="ECO:0000256" key="7">
    <source>
        <dbReference type="ARBA" id="ARBA00023157"/>
    </source>
</evidence>
<evidence type="ECO:0000256" key="4">
    <source>
        <dbReference type="ARBA" id="ARBA00022525"/>
    </source>
</evidence>
<keyword evidence="8" id="KW-0449">Lipoprotein</keyword>
<dbReference type="GO" id="GO:0060070">
    <property type="term" value="P:canonical Wnt signaling pathway"/>
    <property type="evidence" value="ECO:0007669"/>
    <property type="project" value="TreeGrafter"/>
</dbReference>
<comment type="similarity">
    <text evidence="2 9">Belongs to the Wnt family.</text>
</comment>
<proteinExistence type="inferred from homology"/>
<dbReference type="PANTHER" id="PTHR12027:SF91">
    <property type="entry name" value="PROTO-ONCOGENE WNT-1"/>
    <property type="match status" value="1"/>
</dbReference>
<keyword evidence="3 9" id="KW-0217">Developmental protein</keyword>